<dbReference type="Proteomes" id="UP001189429">
    <property type="component" value="Unassembled WGS sequence"/>
</dbReference>
<reference evidence="2" key="1">
    <citation type="submission" date="2023-10" db="EMBL/GenBank/DDBJ databases">
        <authorList>
            <person name="Chen Y."/>
            <person name="Shah S."/>
            <person name="Dougan E. K."/>
            <person name="Thang M."/>
            <person name="Chan C."/>
        </authorList>
    </citation>
    <scope>NUCLEOTIDE SEQUENCE [LARGE SCALE GENOMIC DNA]</scope>
</reference>
<gene>
    <name evidence="2" type="ORF">PCOR1329_LOCUS4306</name>
</gene>
<name>A0ABN9PMG3_9DINO</name>
<accession>A0ABN9PMG3</accession>
<protein>
    <submittedName>
        <fullName evidence="2">Uncharacterized protein</fullName>
    </submittedName>
</protein>
<feature type="region of interest" description="Disordered" evidence="1">
    <location>
        <begin position="1"/>
        <end position="36"/>
    </location>
</feature>
<sequence length="297" mass="33588">MPRPPSEFSDSSGLLPAGVFPLGRKSNPTKHHHDLPPFTLRSHFGSRGALIRIRSVLFRGRGKHTFSGSRSETGCRRLEQLGLLSKAGLAPFRFQEISLPRVVLYFALATSMEQPQPKPWRVQQRSWSWAACPHLQMVRSSHNWETKCRHCQASDLKASWGCTTSLVSSKPYKDDDGDECIKITWYNSGFTNNSMVQSWMNSMRITEKARPIVLGDEVEALPNSRFEGKNGVYYEPGDRGRVSSGVFKDSDGDECIKVTWYTSGRTNDEIAMYWMKSFKLVTNEGALISDVLQDKME</sequence>
<keyword evidence="3" id="KW-1185">Reference proteome</keyword>
<proteinExistence type="predicted"/>
<evidence type="ECO:0000256" key="1">
    <source>
        <dbReference type="SAM" id="MobiDB-lite"/>
    </source>
</evidence>
<dbReference type="EMBL" id="CAUYUJ010001113">
    <property type="protein sequence ID" value="CAK0794243.1"/>
    <property type="molecule type" value="Genomic_DNA"/>
</dbReference>
<organism evidence="2 3">
    <name type="scientific">Prorocentrum cordatum</name>
    <dbReference type="NCBI Taxonomy" id="2364126"/>
    <lineage>
        <taxon>Eukaryota</taxon>
        <taxon>Sar</taxon>
        <taxon>Alveolata</taxon>
        <taxon>Dinophyceae</taxon>
        <taxon>Prorocentrales</taxon>
        <taxon>Prorocentraceae</taxon>
        <taxon>Prorocentrum</taxon>
    </lineage>
</organism>
<evidence type="ECO:0000313" key="3">
    <source>
        <dbReference type="Proteomes" id="UP001189429"/>
    </source>
</evidence>
<evidence type="ECO:0000313" key="2">
    <source>
        <dbReference type="EMBL" id="CAK0794243.1"/>
    </source>
</evidence>
<comment type="caution">
    <text evidence="2">The sequence shown here is derived from an EMBL/GenBank/DDBJ whole genome shotgun (WGS) entry which is preliminary data.</text>
</comment>